<organism evidence="2 3">
    <name type="scientific">Nannochloropsis gaditana</name>
    <dbReference type="NCBI Taxonomy" id="72520"/>
    <lineage>
        <taxon>Eukaryota</taxon>
        <taxon>Sar</taxon>
        <taxon>Stramenopiles</taxon>
        <taxon>Ochrophyta</taxon>
        <taxon>Eustigmatophyceae</taxon>
        <taxon>Eustigmatales</taxon>
        <taxon>Monodopsidaceae</taxon>
        <taxon>Nannochloropsis</taxon>
    </lineage>
</organism>
<proteinExistence type="predicted"/>
<gene>
    <name evidence="2" type="ORF">Naga_100431g7</name>
</gene>
<dbReference type="EMBL" id="AZIL01002356">
    <property type="protein sequence ID" value="EWM21816.1"/>
    <property type="molecule type" value="Genomic_DNA"/>
</dbReference>
<feature type="non-terminal residue" evidence="2">
    <location>
        <position position="138"/>
    </location>
</feature>
<evidence type="ECO:0000256" key="1">
    <source>
        <dbReference type="SAM" id="MobiDB-lite"/>
    </source>
</evidence>
<reference evidence="2 3" key="1">
    <citation type="journal article" date="2014" name="Mol. Plant">
        <title>Chromosome Scale Genome Assembly and Transcriptome Profiling of Nannochloropsis gaditana in Nitrogen Depletion.</title>
        <authorList>
            <person name="Corteggiani Carpinelli E."/>
            <person name="Telatin A."/>
            <person name="Vitulo N."/>
            <person name="Forcato C."/>
            <person name="D'Angelo M."/>
            <person name="Schiavon R."/>
            <person name="Vezzi A."/>
            <person name="Giacometti G.M."/>
            <person name="Morosinotto T."/>
            <person name="Valle G."/>
        </authorList>
    </citation>
    <scope>NUCLEOTIDE SEQUENCE [LARGE SCALE GENOMIC DNA]</scope>
    <source>
        <strain evidence="2 3">B-31</strain>
    </source>
</reference>
<comment type="caution">
    <text evidence="2">The sequence shown here is derived from an EMBL/GenBank/DDBJ whole genome shotgun (WGS) entry which is preliminary data.</text>
</comment>
<name>W7TN38_9STRA</name>
<evidence type="ECO:0000313" key="3">
    <source>
        <dbReference type="Proteomes" id="UP000019335"/>
    </source>
</evidence>
<sequence length="138" mass="14524">MIALGLVQTLADVKTERLERPRAGPGGRSSGKHPLPSMHDSYRLYQFTCDVEDAACEGLGLPLPSPSSLRFPPLPPSTGPAEAPLGLSQRWAFPARTAHNSLILDMGLAKEMEAAFAWGAPTPAPCPASLPTAPVPDS</sequence>
<keyword evidence="3" id="KW-1185">Reference proteome</keyword>
<dbReference type="Proteomes" id="UP000019335">
    <property type="component" value="Unassembled WGS sequence"/>
</dbReference>
<dbReference type="AlphaFoldDB" id="W7TN38"/>
<accession>W7TN38</accession>
<protein>
    <submittedName>
        <fullName evidence="2">Uncharacterized protein</fullName>
    </submittedName>
</protein>
<feature type="region of interest" description="Disordered" evidence="1">
    <location>
        <begin position="15"/>
        <end position="38"/>
    </location>
</feature>
<evidence type="ECO:0000313" key="2">
    <source>
        <dbReference type="EMBL" id="EWM21816.1"/>
    </source>
</evidence>